<feature type="coiled-coil region" evidence="4">
    <location>
        <begin position="13"/>
        <end position="65"/>
    </location>
</feature>
<accession>A0ABV9JRR4</accession>
<proteinExistence type="inferred from homology"/>
<protein>
    <submittedName>
        <fullName evidence="5">Flagellar export chaperone FlgN</fullName>
    </submittedName>
</protein>
<keyword evidence="5" id="KW-0969">Cilium</keyword>
<comment type="caution">
    <text evidence="5">The sequence shown here is derived from an EMBL/GenBank/DDBJ whole genome shotgun (WGS) entry which is preliminary data.</text>
</comment>
<dbReference type="InterPro" id="IPR007809">
    <property type="entry name" value="FlgN-like"/>
</dbReference>
<dbReference type="InterPro" id="IPR036679">
    <property type="entry name" value="FlgN-like_sf"/>
</dbReference>
<dbReference type="Gene3D" id="1.20.58.300">
    <property type="entry name" value="FlgN-like"/>
    <property type="match status" value="1"/>
</dbReference>
<evidence type="ECO:0000313" key="5">
    <source>
        <dbReference type="EMBL" id="MFC4656968.1"/>
    </source>
</evidence>
<comment type="similarity">
    <text evidence="2">Belongs to the FlgN family.</text>
</comment>
<dbReference type="Proteomes" id="UP001595962">
    <property type="component" value="Unassembled WGS sequence"/>
</dbReference>
<dbReference type="RefSeq" id="WP_377336545.1">
    <property type="nucleotide sequence ID" value="NZ_JBHSGB010000017.1"/>
</dbReference>
<keyword evidence="3" id="KW-1005">Bacterial flagellum biogenesis</keyword>
<keyword evidence="5" id="KW-0966">Cell projection</keyword>
<reference evidence="6" key="1">
    <citation type="journal article" date="2019" name="Int. J. Syst. Evol. Microbiol.">
        <title>The Global Catalogue of Microorganisms (GCM) 10K type strain sequencing project: providing services to taxonomists for standard genome sequencing and annotation.</title>
        <authorList>
            <consortium name="The Broad Institute Genomics Platform"/>
            <consortium name="The Broad Institute Genome Sequencing Center for Infectious Disease"/>
            <person name="Wu L."/>
            <person name="Ma J."/>
        </authorList>
    </citation>
    <scope>NUCLEOTIDE SEQUENCE [LARGE SCALE GENOMIC DNA]</scope>
    <source>
        <strain evidence="6">DT28</strain>
    </source>
</reference>
<keyword evidence="5" id="KW-0282">Flagellum</keyword>
<keyword evidence="4" id="KW-0175">Coiled coil</keyword>
<evidence type="ECO:0000313" key="6">
    <source>
        <dbReference type="Proteomes" id="UP001595962"/>
    </source>
</evidence>
<evidence type="ECO:0000256" key="4">
    <source>
        <dbReference type="SAM" id="Coils"/>
    </source>
</evidence>
<evidence type="ECO:0000256" key="3">
    <source>
        <dbReference type="ARBA" id="ARBA00022795"/>
    </source>
</evidence>
<name>A0ABV9JRR4_9GAMM</name>
<dbReference type="SUPFAM" id="SSF140566">
    <property type="entry name" value="FlgN-like"/>
    <property type="match status" value="1"/>
</dbReference>
<gene>
    <name evidence="5" type="primary">flgN</name>
    <name evidence="5" type="ORF">ACFO3I_18255</name>
</gene>
<comment type="function">
    <text evidence="1">Required for the efficient initiation of filament assembly.</text>
</comment>
<organism evidence="5 6">
    <name type="scientific">Rheinheimera marina</name>
    <dbReference type="NCBI Taxonomy" id="1774958"/>
    <lineage>
        <taxon>Bacteria</taxon>
        <taxon>Pseudomonadati</taxon>
        <taxon>Pseudomonadota</taxon>
        <taxon>Gammaproteobacteria</taxon>
        <taxon>Chromatiales</taxon>
        <taxon>Chromatiaceae</taxon>
        <taxon>Rheinheimera</taxon>
    </lineage>
</organism>
<dbReference type="Pfam" id="PF05130">
    <property type="entry name" value="FlgN"/>
    <property type="match status" value="1"/>
</dbReference>
<sequence length="141" mass="16072">MNDTIRHLLSNQQEQLELLLSLLKKEYSVLSERQIDQLEQLLPEKQQCADKVAELDQQLSQADELSDLKTQKWFIEQVAELQQLMGECQQQTRVNQQVVEQSQLVIARLKSELLQSRGRSGLTYTAKGKPAINDKGPGIKA</sequence>
<keyword evidence="6" id="KW-1185">Reference proteome</keyword>
<dbReference type="EMBL" id="JBHSGB010000017">
    <property type="protein sequence ID" value="MFC4656968.1"/>
    <property type="molecule type" value="Genomic_DNA"/>
</dbReference>
<evidence type="ECO:0000256" key="2">
    <source>
        <dbReference type="ARBA" id="ARBA00007703"/>
    </source>
</evidence>
<evidence type="ECO:0000256" key="1">
    <source>
        <dbReference type="ARBA" id="ARBA00002397"/>
    </source>
</evidence>